<evidence type="ECO:0000256" key="3">
    <source>
        <dbReference type="ARBA" id="ARBA00082648"/>
    </source>
</evidence>
<name>A0A4T0WZL2_9ASCO</name>
<dbReference type="SUPFAM" id="SSF47923">
    <property type="entry name" value="Ypt/Rab-GAP domain of gyp1p"/>
    <property type="match status" value="2"/>
</dbReference>
<dbReference type="Pfam" id="PF00566">
    <property type="entry name" value="RabGAP-TBC"/>
    <property type="match status" value="1"/>
</dbReference>
<dbReference type="Proteomes" id="UP000307173">
    <property type="component" value="Unassembled WGS sequence"/>
</dbReference>
<evidence type="ECO:0000313" key="6">
    <source>
        <dbReference type="Proteomes" id="UP000307173"/>
    </source>
</evidence>
<keyword evidence="6" id="KW-1185">Reference proteome</keyword>
<dbReference type="PROSITE" id="PS50086">
    <property type="entry name" value="TBC_RABGAP"/>
    <property type="match status" value="1"/>
</dbReference>
<evidence type="ECO:0000256" key="2">
    <source>
        <dbReference type="ARBA" id="ARBA00072091"/>
    </source>
</evidence>
<gene>
    <name evidence="5" type="ORF">CANINC_003102</name>
</gene>
<dbReference type="GO" id="GO:0005737">
    <property type="term" value="C:cytoplasm"/>
    <property type="evidence" value="ECO:0007669"/>
    <property type="project" value="UniProtKB-ARBA"/>
</dbReference>
<dbReference type="Gene3D" id="1.10.8.270">
    <property type="entry name" value="putative rabgap domain of human tbc1 domain family member 14 like domains"/>
    <property type="match status" value="1"/>
</dbReference>
<evidence type="ECO:0000313" key="5">
    <source>
        <dbReference type="EMBL" id="TID23941.1"/>
    </source>
</evidence>
<dbReference type="SMART" id="SM00164">
    <property type="entry name" value="TBC"/>
    <property type="match status" value="1"/>
</dbReference>
<dbReference type="AlphaFoldDB" id="A0A4T0WZL2"/>
<feature type="domain" description="Rab-GAP TBC" evidence="4">
    <location>
        <begin position="393"/>
        <end position="623"/>
    </location>
</feature>
<dbReference type="GO" id="GO:0005096">
    <property type="term" value="F:GTPase activator activity"/>
    <property type="evidence" value="ECO:0007669"/>
    <property type="project" value="UniProtKB-KW"/>
</dbReference>
<reference evidence="5 6" key="1">
    <citation type="journal article" date="2019" name="Front. Genet.">
        <title>Whole-Genome Sequencing of the Opportunistic Yeast Pathogen Candida inconspicua Uncovers Its Hybrid Origin.</title>
        <authorList>
            <person name="Mixao V."/>
            <person name="Hansen A.P."/>
            <person name="Saus E."/>
            <person name="Boekhout T."/>
            <person name="Lass-Florl C."/>
            <person name="Gabaldon T."/>
        </authorList>
    </citation>
    <scope>NUCLEOTIDE SEQUENCE [LARGE SCALE GENOMIC DNA]</scope>
    <source>
        <strain evidence="5 6">CBS 180</strain>
    </source>
</reference>
<comment type="caution">
    <text evidence="5">The sequence shown here is derived from an EMBL/GenBank/DDBJ whole genome shotgun (WGS) entry which is preliminary data.</text>
</comment>
<dbReference type="PANTHER" id="PTHR22957:SF502">
    <property type="entry name" value="SMALL G PROTEIN SIGNALING MODULATOR 2-RELATED"/>
    <property type="match status" value="1"/>
</dbReference>
<evidence type="ECO:0000259" key="4">
    <source>
        <dbReference type="PROSITE" id="PS50086"/>
    </source>
</evidence>
<dbReference type="STRING" id="52247.A0A4T0WZL2"/>
<dbReference type="EMBL" id="SELW01000512">
    <property type="protein sequence ID" value="TID23941.1"/>
    <property type="molecule type" value="Genomic_DNA"/>
</dbReference>
<keyword evidence="1" id="KW-0343">GTPase activation</keyword>
<dbReference type="Gene3D" id="1.10.472.80">
    <property type="entry name" value="Ypt/Rab-GAP domain of gyp1p, domain 3"/>
    <property type="match status" value="1"/>
</dbReference>
<dbReference type="FunFam" id="1.10.472.80:FF:000005">
    <property type="entry name" value="TBC1 domain family member 15"/>
    <property type="match status" value="1"/>
</dbReference>
<dbReference type="PANTHER" id="PTHR22957">
    <property type="entry name" value="TBC1 DOMAIN FAMILY MEMBER GTPASE-ACTIVATING PROTEIN"/>
    <property type="match status" value="1"/>
</dbReference>
<evidence type="ECO:0000256" key="1">
    <source>
        <dbReference type="ARBA" id="ARBA00022468"/>
    </source>
</evidence>
<dbReference type="InterPro" id="IPR000195">
    <property type="entry name" value="Rab-GAP-TBC_dom"/>
</dbReference>
<sequence>MRKVISYPPGKGQVLYAKSKVYLHITSSKKDNIPGYLVIVRPFAESKDDDLIIAFIPESDLSIEDRATLDYFDLYGLDGENDNFYSSEANDNQHIKRAHLPKCTKFIDRPKMSSISSYAFGVTIAQLYTVQVRPKTSTLWEGSIILHPRHETDRMPAIFFHDDESPGTKREQKLKNQSFNPYAENNIGGNLLYWGGDRFISCLKNYAKLTESTLETGMFLVNCTQEDAIGFVPDVPQSDEDYDLSADFNRVLNTAKWKVLTGLASISNFTKKQINSAIESNILPKSIQKFIERPEVKKITDDFDSANVYLAKWALSVQEEAERNRKMIIGNQYYKDLIRSELGDGFVELTPQEVANATRKKKLTKDQWAAFFDSTGSLQFTIDEVLEQVFHCGLEADIRNEAWLFILGVFPWISTFSERKQLIKTLENNYCEYKNEWVADFENKSNDDYWKDQRLRIYKDLKRTDRDVDIYAATTDEEQADANDLDNCEENNALFNNPNLLILRDILFSYNEMNKNLGYVQGMCDLLSPLYFVFKDESITFWAFVRFMERMERNFVRDLSGMKEQMLTLTELVQFMLPDLYLHLEKYDATNLFFFFRMLLVWFKREFSFTETMDLWEVMWTDYHSSQFILFFCLAILQKHSKIMIQTLRGFDEILRYINDLSGNLDLQDLLTRSELLFVKFKQMVALIDRSNSGVGAHALHNSSANTLEVSDNLRKLLSREIIIVKEEPRTETTTFG</sequence>
<protein>
    <recommendedName>
        <fullName evidence="2">GTPase-activating protein GYP7</fullName>
    </recommendedName>
    <alternativeName>
        <fullName evidence="3">GAP for YPT7</fullName>
    </alternativeName>
</protein>
<proteinExistence type="predicted"/>
<accession>A0A4T0WZL2</accession>
<dbReference type="OrthoDB" id="10264062at2759"/>
<dbReference type="InterPro" id="IPR035969">
    <property type="entry name" value="Rab-GAP_TBC_sf"/>
</dbReference>
<organism evidence="5 6">
    <name type="scientific">Pichia inconspicua</name>
    <dbReference type="NCBI Taxonomy" id="52247"/>
    <lineage>
        <taxon>Eukaryota</taxon>
        <taxon>Fungi</taxon>
        <taxon>Dikarya</taxon>
        <taxon>Ascomycota</taxon>
        <taxon>Saccharomycotina</taxon>
        <taxon>Pichiomycetes</taxon>
        <taxon>Pichiales</taxon>
        <taxon>Pichiaceae</taxon>
        <taxon>Pichia</taxon>
    </lineage>
</organism>